<evidence type="ECO:0000256" key="1">
    <source>
        <dbReference type="SAM" id="SignalP"/>
    </source>
</evidence>
<evidence type="ECO:0000313" key="2">
    <source>
        <dbReference type="EMBL" id="QAT88250.1"/>
    </source>
</evidence>
<dbReference type="RefSeq" id="WP_128799454.1">
    <property type="nucleotide sequence ID" value="NZ_CP034669.1"/>
</dbReference>
<accession>A0A410S275</accession>
<dbReference type="EMBL" id="CP034669">
    <property type="protein sequence ID" value="QAT88250.1"/>
    <property type="molecule type" value="Genomic_DNA"/>
</dbReference>
<reference evidence="2 3" key="1">
    <citation type="submission" date="2018-12" db="EMBL/GenBank/DDBJ databases">
        <title>Complete Genome Sequence of the Corallopyronin A producing Myxobacterium Corallococcus coralloides B035.</title>
        <authorList>
            <person name="Bouhired S.M."/>
            <person name="Rupp O."/>
            <person name="Blom J."/>
            <person name="Schaeberle T.F."/>
            <person name="Kehraus S."/>
            <person name="Schiefer A."/>
            <person name="Pfarr K."/>
            <person name="Goesmann A."/>
            <person name="Hoerauf A."/>
            <person name="Koenig G.M."/>
        </authorList>
    </citation>
    <scope>NUCLEOTIDE SEQUENCE [LARGE SCALE GENOMIC DNA]</scope>
    <source>
        <strain evidence="2 3">B035</strain>
    </source>
</reference>
<keyword evidence="1" id="KW-0732">Signal</keyword>
<name>A0A410S275_CORCK</name>
<dbReference type="Proteomes" id="UP000288758">
    <property type="component" value="Chromosome"/>
</dbReference>
<gene>
    <name evidence="2" type="ORF">EJ065_6725</name>
</gene>
<feature type="chain" id="PRO_5019360881" description="Lipoprotein" evidence="1">
    <location>
        <begin position="21"/>
        <end position="176"/>
    </location>
</feature>
<protein>
    <recommendedName>
        <fullName evidence="4">Lipoprotein</fullName>
    </recommendedName>
</protein>
<evidence type="ECO:0008006" key="4">
    <source>
        <dbReference type="Google" id="ProtNLM"/>
    </source>
</evidence>
<evidence type="ECO:0000313" key="3">
    <source>
        <dbReference type="Proteomes" id="UP000288758"/>
    </source>
</evidence>
<feature type="signal peptide" evidence="1">
    <location>
        <begin position="1"/>
        <end position="20"/>
    </location>
</feature>
<organism evidence="2 3">
    <name type="scientific">Corallococcus coralloides</name>
    <name type="common">Myxococcus coralloides</name>
    <dbReference type="NCBI Taxonomy" id="184914"/>
    <lineage>
        <taxon>Bacteria</taxon>
        <taxon>Pseudomonadati</taxon>
        <taxon>Myxococcota</taxon>
        <taxon>Myxococcia</taxon>
        <taxon>Myxococcales</taxon>
        <taxon>Cystobacterineae</taxon>
        <taxon>Myxococcaceae</taxon>
        <taxon>Corallococcus</taxon>
    </lineage>
</organism>
<sequence length="176" mass="19109">MKSVLVATAATCLAVSPAFASDCEDLPAKGQASLEKKYMKVKAESEHAATDCVAIRNNDALGTGHGITLDCRIHFRPRNGGCYVDYTPYGDTNKSLSRHPGCDAGKWAWANGVDMPTGDSTSDPRGKTFTGSVRFNMMNAEYELKYTVLVGDKKSDKALEDTYAATLKKICIRKSR</sequence>
<proteinExistence type="predicted"/>
<dbReference type="AlphaFoldDB" id="A0A410S275"/>